<organism evidence="8">
    <name type="scientific">Dendroctonus ponderosae</name>
    <name type="common">Mountain pine beetle</name>
    <dbReference type="NCBI Taxonomy" id="77166"/>
    <lineage>
        <taxon>Eukaryota</taxon>
        <taxon>Metazoa</taxon>
        <taxon>Ecdysozoa</taxon>
        <taxon>Arthropoda</taxon>
        <taxon>Hexapoda</taxon>
        <taxon>Insecta</taxon>
        <taxon>Pterygota</taxon>
        <taxon>Neoptera</taxon>
        <taxon>Endopterygota</taxon>
        <taxon>Coleoptera</taxon>
        <taxon>Polyphaga</taxon>
        <taxon>Cucujiformia</taxon>
        <taxon>Curculionidae</taxon>
        <taxon>Scolytinae</taxon>
        <taxon>Dendroctonus</taxon>
    </lineage>
</organism>
<proteinExistence type="inferred from homology"/>
<accession>N6T1M5</accession>
<evidence type="ECO:0000256" key="4">
    <source>
        <dbReference type="ARBA" id="ARBA00022692"/>
    </source>
</evidence>
<keyword evidence="3" id="KW-1003">Cell membrane</keyword>
<keyword evidence="4" id="KW-0812">Transmembrane</keyword>
<dbReference type="AlphaFoldDB" id="N6T1M5"/>
<dbReference type="HOGENOM" id="CLU_1665089_0_0_1"/>
<protein>
    <submittedName>
        <fullName evidence="8">Uncharacterized protein</fullName>
    </submittedName>
</protein>
<keyword evidence="7" id="KW-0325">Glycoprotein</keyword>
<dbReference type="InterPro" id="IPR002159">
    <property type="entry name" value="CD36_fam"/>
</dbReference>
<feature type="non-terminal residue" evidence="8">
    <location>
        <position position="159"/>
    </location>
</feature>
<dbReference type="Pfam" id="PF01130">
    <property type="entry name" value="CD36"/>
    <property type="match status" value="1"/>
</dbReference>
<dbReference type="GO" id="GO:0005044">
    <property type="term" value="F:scavenger receptor activity"/>
    <property type="evidence" value="ECO:0007669"/>
    <property type="project" value="TreeGrafter"/>
</dbReference>
<dbReference type="GO" id="GO:0005886">
    <property type="term" value="C:plasma membrane"/>
    <property type="evidence" value="ECO:0007669"/>
    <property type="project" value="UniProtKB-SubCell"/>
</dbReference>
<evidence type="ECO:0000256" key="3">
    <source>
        <dbReference type="ARBA" id="ARBA00022475"/>
    </source>
</evidence>
<comment type="subcellular location">
    <subcellularLocation>
        <location evidence="1">Cell membrane</location>
    </subcellularLocation>
</comment>
<dbReference type="OrthoDB" id="18585at2759"/>
<feature type="non-terminal residue" evidence="8">
    <location>
        <position position="1"/>
    </location>
</feature>
<evidence type="ECO:0000256" key="7">
    <source>
        <dbReference type="ARBA" id="ARBA00023180"/>
    </source>
</evidence>
<dbReference type="PANTHER" id="PTHR11923:SF88">
    <property type="entry name" value="DEBRIS BUSTER, ISOFORM D"/>
    <property type="match status" value="1"/>
</dbReference>
<keyword evidence="6" id="KW-0472">Membrane</keyword>
<sequence length="159" mass="18036">MFEMLNVHFQALVNSVSKPLLTLDNICGGSTLRADRMGLYKQYFKLTQHALGIKRTENTKNGIALQMLISQPISHGHLSIIIIGLFTLAMGIILSSIPWLDYIILKNLRLKEGSISFQYWQKPGVIRLTRVYIFNVTNPDGFLKQGEKPKLKEVGPFVY</sequence>
<evidence type="ECO:0000256" key="6">
    <source>
        <dbReference type="ARBA" id="ARBA00023136"/>
    </source>
</evidence>
<name>N6T1M5_DENPD</name>
<keyword evidence="5" id="KW-1133">Transmembrane helix</keyword>
<reference evidence="8" key="1">
    <citation type="journal article" date="2013" name="Genome Biol.">
        <title>Draft genome of the mountain pine beetle, Dendroctonus ponderosae Hopkins, a major forest pest.</title>
        <authorList>
            <person name="Keeling C.I."/>
            <person name="Yuen M.M."/>
            <person name="Liao N.Y."/>
            <person name="Docking T.R."/>
            <person name="Chan S.K."/>
            <person name="Taylor G.A."/>
            <person name="Palmquist D.L."/>
            <person name="Jackman S.D."/>
            <person name="Nguyen A."/>
            <person name="Li M."/>
            <person name="Henderson H."/>
            <person name="Janes J.K."/>
            <person name="Zhao Y."/>
            <person name="Pandoh P."/>
            <person name="Moore R."/>
            <person name="Sperling F.A."/>
            <person name="Huber D.P."/>
            <person name="Birol I."/>
            <person name="Jones S.J."/>
            <person name="Bohlmann J."/>
        </authorList>
    </citation>
    <scope>NUCLEOTIDE SEQUENCE</scope>
</reference>
<evidence type="ECO:0000256" key="1">
    <source>
        <dbReference type="ARBA" id="ARBA00004236"/>
    </source>
</evidence>
<evidence type="ECO:0000256" key="5">
    <source>
        <dbReference type="ARBA" id="ARBA00022989"/>
    </source>
</evidence>
<dbReference type="PANTHER" id="PTHR11923">
    <property type="entry name" value="SCAVENGER RECEPTOR CLASS B TYPE-1 SR-B1"/>
    <property type="match status" value="1"/>
</dbReference>
<evidence type="ECO:0000313" key="8">
    <source>
        <dbReference type="EMBL" id="ENN73969.1"/>
    </source>
</evidence>
<evidence type="ECO:0000256" key="2">
    <source>
        <dbReference type="ARBA" id="ARBA00010532"/>
    </source>
</evidence>
<gene>
    <name evidence="8" type="ORF">YQE_09425</name>
</gene>
<dbReference type="EMBL" id="KB741087">
    <property type="protein sequence ID" value="ENN73969.1"/>
    <property type="molecule type" value="Genomic_DNA"/>
</dbReference>
<dbReference type="GO" id="GO:0005737">
    <property type="term" value="C:cytoplasm"/>
    <property type="evidence" value="ECO:0007669"/>
    <property type="project" value="TreeGrafter"/>
</dbReference>
<comment type="similarity">
    <text evidence="2">Belongs to the CD36 family.</text>
</comment>
<dbReference type="PRINTS" id="PR01609">
    <property type="entry name" value="CD36FAMILY"/>
</dbReference>